<accession>A0ABN1UIK6</accession>
<dbReference type="EMBL" id="BAAAKV010000002">
    <property type="protein sequence ID" value="GAA1150952.1"/>
    <property type="molecule type" value="Genomic_DNA"/>
</dbReference>
<name>A0ABN1UIK6_9ACTN</name>
<organism evidence="1 2">
    <name type="scientific">Streptomyces hebeiensis</name>
    <dbReference type="NCBI Taxonomy" id="229486"/>
    <lineage>
        <taxon>Bacteria</taxon>
        <taxon>Bacillati</taxon>
        <taxon>Actinomycetota</taxon>
        <taxon>Actinomycetes</taxon>
        <taxon>Kitasatosporales</taxon>
        <taxon>Streptomycetaceae</taxon>
        <taxon>Streptomyces</taxon>
    </lineage>
</organism>
<evidence type="ECO:0000313" key="2">
    <source>
        <dbReference type="Proteomes" id="UP001501371"/>
    </source>
</evidence>
<evidence type="ECO:0000313" key="1">
    <source>
        <dbReference type="EMBL" id="GAA1150952.1"/>
    </source>
</evidence>
<proteinExistence type="predicted"/>
<reference evidence="1 2" key="1">
    <citation type="journal article" date="2019" name="Int. J. Syst. Evol. Microbiol.">
        <title>The Global Catalogue of Microorganisms (GCM) 10K type strain sequencing project: providing services to taxonomists for standard genome sequencing and annotation.</title>
        <authorList>
            <consortium name="The Broad Institute Genomics Platform"/>
            <consortium name="The Broad Institute Genome Sequencing Center for Infectious Disease"/>
            <person name="Wu L."/>
            <person name="Ma J."/>
        </authorList>
    </citation>
    <scope>NUCLEOTIDE SEQUENCE [LARGE SCALE GENOMIC DNA]</scope>
    <source>
        <strain evidence="1 2">JCM 12696</strain>
    </source>
</reference>
<protein>
    <submittedName>
        <fullName evidence="1">Uncharacterized protein</fullName>
    </submittedName>
</protein>
<gene>
    <name evidence="1" type="ORF">GCM10009654_02860</name>
</gene>
<keyword evidence="2" id="KW-1185">Reference proteome</keyword>
<dbReference type="Proteomes" id="UP001501371">
    <property type="component" value="Unassembled WGS sequence"/>
</dbReference>
<comment type="caution">
    <text evidence="1">The sequence shown here is derived from an EMBL/GenBank/DDBJ whole genome shotgun (WGS) entry which is preliminary data.</text>
</comment>
<sequence length="89" mass="9784">MVMRADVGKRGKDTAGRSGLPCAVIKDYGDPDDQADRRKRTVGFLGREARAAGDVVSGLCSCLVPGNRTEPRLVQRRRAPWCVCHEESR</sequence>